<organism evidence="2 3">
    <name type="scientific">Fistulifera solaris</name>
    <name type="common">Oleaginous diatom</name>
    <dbReference type="NCBI Taxonomy" id="1519565"/>
    <lineage>
        <taxon>Eukaryota</taxon>
        <taxon>Sar</taxon>
        <taxon>Stramenopiles</taxon>
        <taxon>Ochrophyta</taxon>
        <taxon>Bacillariophyta</taxon>
        <taxon>Bacillariophyceae</taxon>
        <taxon>Bacillariophycidae</taxon>
        <taxon>Naviculales</taxon>
        <taxon>Naviculaceae</taxon>
        <taxon>Fistulifera</taxon>
    </lineage>
</organism>
<comment type="caution">
    <text evidence="2">The sequence shown here is derived from an EMBL/GenBank/DDBJ whole genome shotgun (WGS) entry which is preliminary data.</text>
</comment>
<feature type="compositionally biased region" description="Polar residues" evidence="1">
    <location>
        <begin position="700"/>
        <end position="711"/>
    </location>
</feature>
<dbReference type="InterPro" id="IPR036322">
    <property type="entry name" value="WD40_repeat_dom_sf"/>
</dbReference>
<sequence>MRHPHRGPWLVAAPPKSPPFGRVFFSKPTHCALHDTPVDGPCDTGTLQTIVIRRKTADNNEIPAATMNEELRNVATPATRPRICITVPKNIQETPPTRSSKTLPVLPDHVIAGLRDHSLQFKINAEPCALQLSPTGRLLAVACTDGTVRLFDLTGRYKPSLLSYNNKKKGTHCCSFTHQQFGAVAVQLEAKGVHRSLLLQVDVSPDAQWFFAGALRGSMELAAISVGDLEAALSRPSPAEPGNLLDLVKVYTHSDAKLRGLEACTCLPTTPSQYLLLTGRGIKNCHVWRFVPPTSTRPYPLFEAILNLPTNGTTIKFLHFQETPYLQAVTKSDDMKVQVWDLRDVQTQLHSDTPLTTPLPRPSVQDVPLTESALGVAGSVCLCGGSEHLFNTLSVVHLEDRLCHELALPGTATQRRRSRGDLQSVASVATLYNDADHALLQLADDSLVWFQLSHVHPTLLPMTAPGFVEKVEKRKVQIRRVGYQGMTMAVSATFDCHRGAGKIQFQILEEEKSHEGRFWGYLGTSLGVAPEESPVPVQETVDLKSFATTEVDDDNGSSGSDSFKVLSKVPSVTPSLSTLGKQSIVTPQVSGLKFALTTNSGLRPLARKLTQTLPFVSAKKTKKNIGEALLKNENEKRAGQGDSSGVPRKKKKARVETAMLEDLAAASILKSIGQGQRDFSSVMRSEDPVSAQKRRPLTSPEPQASSDQTSEALKLELSKKSTTSHSAGIVGKRNESAFHSSMSPPVPRKKASSQPSDTISPKTKDQNSMESAAKQVSPKPVSARTMVKVDSIPILNTPASPRPVNQAMTDTSLASRRAAKLHNVTPSDTQPDSKAPCQKLKKNGISKRCAKYIETLQIELDKLGPHQSRLLLATESDRMSEERQALQKFAVKRALRMVIAVLKSVQLQPTRLAWMEAKTFVEESLKDLNLAWRDNLSFLKLEHIAASEKNDPHPGVDSMDLSFESFCQAKLGMNEMF</sequence>
<dbReference type="InParanoid" id="A0A1Z5JF58"/>
<dbReference type="AlphaFoldDB" id="A0A1Z5JF58"/>
<feature type="compositionally biased region" description="Basic and acidic residues" evidence="1">
    <location>
        <begin position="630"/>
        <end position="639"/>
    </location>
</feature>
<dbReference type="OrthoDB" id="161629at2759"/>
<reference evidence="2 3" key="1">
    <citation type="journal article" date="2015" name="Plant Cell">
        <title>Oil accumulation by the oleaginous diatom Fistulifera solaris as revealed by the genome and transcriptome.</title>
        <authorList>
            <person name="Tanaka T."/>
            <person name="Maeda Y."/>
            <person name="Veluchamy A."/>
            <person name="Tanaka M."/>
            <person name="Abida H."/>
            <person name="Marechal E."/>
            <person name="Bowler C."/>
            <person name="Muto M."/>
            <person name="Sunaga Y."/>
            <person name="Tanaka M."/>
            <person name="Yoshino T."/>
            <person name="Taniguchi T."/>
            <person name="Fukuda Y."/>
            <person name="Nemoto M."/>
            <person name="Matsumoto M."/>
            <person name="Wong P.S."/>
            <person name="Aburatani S."/>
            <person name="Fujibuchi W."/>
        </authorList>
    </citation>
    <scope>NUCLEOTIDE SEQUENCE [LARGE SCALE GENOMIC DNA]</scope>
    <source>
        <strain evidence="2 3">JPCC DA0580</strain>
    </source>
</reference>
<evidence type="ECO:0000256" key="1">
    <source>
        <dbReference type="SAM" id="MobiDB-lite"/>
    </source>
</evidence>
<dbReference type="EMBL" id="BDSP01000051">
    <property type="protein sequence ID" value="GAX12391.1"/>
    <property type="molecule type" value="Genomic_DNA"/>
</dbReference>
<dbReference type="InterPro" id="IPR015943">
    <property type="entry name" value="WD40/YVTN_repeat-like_dom_sf"/>
</dbReference>
<gene>
    <name evidence="2" type="ORF">FisN_2Hh222</name>
</gene>
<dbReference type="SUPFAM" id="SSF50978">
    <property type="entry name" value="WD40 repeat-like"/>
    <property type="match status" value="1"/>
</dbReference>
<feature type="region of interest" description="Disordered" evidence="1">
    <location>
        <begin position="627"/>
        <end position="653"/>
    </location>
</feature>
<keyword evidence="3" id="KW-1185">Reference proteome</keyword>
<name>A0A1Z5JF58_FISSO</name>
<evidence type="ECO:0000313" key="2">
    <source>
        <dbReference type="EMBL" id="GAX12391.1"/>
    </source>
</evidence>
<dbReference type="Gene3D" id="2.130.10.10">
    <property type="entry name" value="YVTN repeat-like/Quinoprotein amine dehydrogenase"/>
    <property type="match status" value="1"/>
</dbReference>
<protein>
    <submittedName>
        <fullName evidence="2">Uncharacterized protein</fullName>
    </submittedName>
</protein>
<feature type="compositionally biased region" description="Polar residues" evidence="1">
    <location>
        <begin position="752"/>
        <end position="761"/>
    </location>
</feature>
<feature type="region of interest" description="Disordered" evidence="1">
    <location>
        <begin position="674"/>
        <end position="783"/>
    </location>
</feature>
<accession>A0A1Z5JF58</accession>
<feature type="compositionally biased region" description="Polar residues" evidence="1">
    <location>
        <begin position="674"/>
        <end position="683"/>
    </location>
</feature>
<evidence type="ECO:0000313" key="3">
    <source>
        <dbReference type="Proteomes" id="UP000198406"/>
    </source>
</evidence>
<dbReference type="Proteomes" id="UP000198406">
    <property type="component" value="Unassembled WGS sequence"/>
</dbReference>
<proteinExistence type="predicted"/>
<dbReference type="InterPro" id="IPR001680">
    <property type="entry name" value="WD40_rpt"/>
</dbReference>
<dbReference type="Pfam" id="PF00400">
    <property type="entry name" value="WD40"/>
    <property type="match status" value="1"/>
</dbReference>